<gene>
    <name evidence="1" type="ORF">GIL414_LOCUS64987</name>
</gene>
<dbReference type="PANTHER" id="PTHR12295:SF30">
    <property type="entry name" value="PROTEIN FURRY"/>
    <property type="match status" value="1"/>
</dbReference>
<dbReference type="GO" id="GO:0000902">
    <property type="term" value="P:cell morphogenesis"/>
    <property type="evidence" value="ECO:0007669"/>
    <property type="project" value="InterPro"/>
</dbReference>
<name>A0A8S3G443_9BILA</name>
<dbReference type="AlphaFoldDB" id="A0A8S3G443"/>
<protein>
    <submittedName>
        <fullName evidence="1">Uncharacterized protein</fullName>
    </submittedName>
</protein>
<feature type="non-terminal residue" evidence="1">
    <location>
        <position position="211"/>
    </location>
</feature>
<dbReference type="EMBL" id="CAJOBJ010286496">
    <property type="protein sequence ID" value="CAF5149437.1"/>
    <property type="molecule type" value="Genomic_DNA"/>
</dbReference>
<proteinExistence type="predicted"/>
<evidence type="ECO:0000313" key="1">
    <source>
        <dbReference type="EMBL" id="CAF5149437.1"/>
    </source>
</evidence>
<dbReference type="PANTHER" id="PTHR12295">
    <property type="entry name" value="FURRY-RELATED"/>
    <property type="match status" value="1"/>
</dbReference>
<evidence type="ECO:0000313" key="2">
    <source>
        <dbReference type="Proteomes" id="UP000681720"/>
    </source>
</evidence>
<organism evidence="1 2">
    <name type="scientific">Rotaria magnacalcarata</name>
    <dbReference type="NCBI Taxonomy" id="392030"/>
    <lineage>
        <taxon>Eukaryota</taxon>
        <taxon>Metazoa</taxon>
        <taxon>Spiralia</taxon>
        <taxon>Gnathifera</taxon>
        <taxon>Rotifera</taxon>
        <taxon>Eurotatoria</taxon>
        <taxon>Bdelloidea</taxon>
        <taxon>Philodinida</taxon>
        <taxon>Philodinidae</taxon>
        <taxon>Rotaria</taxon>
    </lineage>
</organism>
<dbReference type="Proteomes" id="UP000681720">
    <property type="component" value="Unassembled WGS sequence"/>
</dbReference>
<comment type="caution">
    <text evidence="1">The sequence shown here is derived from an EMBL/GenBank/DDBJ whole genome shotgun (WGS) entry which is preliminary data.</text>
</comment>
<dbReference type="GO" id="GO:0030427">
    <property type="term" value="C:site of polarized growth"/>
    <property type="evidence" value="ECO:0007669"/>
    <property type="project" value="TreeGrafter"/>
</dbReference>
<reference evidence="1" key="1">
    <citation type="submission" date="2021-02" db="EMBL/GenBank/DDBJ databases">
        <authorList>
            <person name="Nowell W R."/>
        </authorList>
    </citation>
    <scope>NUCLEOTIDE SEQUENCE</scope>
</reference>
<dbReference type="GO" id="GO:0031175">
    <property type="term" value="P:neuron projection development"/>
    <property type="evidence" value="ECO:0007669"/>
    <property type="project" value="TreeGrafter"/>
</dbReference>
<sequence length="211" mass="25258">SSFVFRNTDILKKTNEKEYNLNLWKNYLICACCLTLSGTEKLQQFNVDTSVYQETHQDSSKFYTPASNTAVSLFRIVVNLLRCETSDMREIVIRGLGRTNPEAFKDLLEDLTVHIKDVMEIKQDKVRRMRKRDYMRLRLIRIFELLADREVFRYCYANETDLKHPSYQLYHEYLQSALNYLDLENEKDSDLIQQIRQYFAQFVYKFINQVP</sequence>
<feature type="non-terminal residue" evidence="1">
    <location>
        <position position="1"/>
    </location>
</feature>
<accession>A0A8S3G443</accession>
<dbReference type="GO" id="GO:0005938">
    <property type="term" value="C:cell cortex"/>
    <property type="evidence" value="ECO:0007669"/>
    <property type="project" value="TreeGrafter"/>
</dbReference>
<dbReference type="InterPro" id="IPR039867">
    <property type="entry name" value="Furry/Tao3/Mor2"/>
</dbReference>